<keyword evidence="3" id="KW-1185">Reference proteome</keyword>
<dbReference type="EMBL" id="SRRZ01000280">
    <property type="protein sequence ID" value="NQE38617.1"/>
    <property type="molecule type" value="Genomic_DNA"/>
</dbReference>
<evidence type="ECO:0000313" key="3">
    <source>
        <dbReference type="Proteomes" id="UP000702425"/>
    </source>
</evidence>
<dbReference type="Pfam" id="PF13358">
    <property type="entry name" value="DDE_3"/>
    <property type="match status" value="1"/>
</dbReference>
<reference evidence="2 3" key="1">
    <citation type="journal article" date="2020" name="Sci. Rep.">
        <title>A novel cyanobacterial geosmin producer, revising GeoA distribution and dispersion patterns in Bacteria.</title>
        <authorList>
            <person name="Churro C."/>
            <person name="Semedo-Aguiar A.P."/>
            <person name="Silva A.D."/>
            <person name="Pereira-Leal J.B."/>
            <person name="Leite R.B."/>
        </authorList>
    </citation>
    <scope>NUCLEOTIDE SEQUENCE [LARGE SCALE GENOMIC DNA]</scope>
    <source>
        <strain evidence="2 3">IPMA8</strain>
    </source>
</reference>
<dbReference type="Proteomes" id="UP000702425">
    <property type="component" value="Unassembled WGS sequence"/>
</dbReference>
<gene>
    <name evidence="2" type="ORF">E5S67_06402</name>
</gene>
<protein>
    <recommendedName>
        <fullName evidence="1">Tc1-like transposase DDE domain-containing protein</fullName>
    </recommendedName>
</protein>
<feature type="domain" description="Tc1-like transposase DDE" evidence="1">
    <location>
        <begin position="42"/>
        <end position="122"/>
    </location>
</feature>
<organism evidence="2 3">
    <name type="scientific">Microcoleus asticus IPMA8</name>
    <dbReference type="NCBI Taxonomy" id="2563858"/>
    <lineage>
        <taxon>Bacteria</taxon>
        <taxon>Bacillati</taxon>
        <taxon>Cyanobacteriota</taxon>
        <taxon>Cyanophyceae</taxon>
        <taxon>Oscillatoriophycideae</taxon>
        <taxon>Oscillatoriales</taxon>
        <taxon>Microcoleaceae</taxon>
        <taxon>Microcoleus</taxon>
        <taxon>Microcoleus asticus</taxon>
    </lineage>
</organism>
<name>A0ABX2D7I3_9CYAN</name>
<accession>A0ABX2D7I3</accession>
<evidence type="ECO:0000313" key="2">
    <source>
        <dbReference type="EMBL" id="NQE38617.1"/>
    </source>
</evidence>
<dbReference type="InterPro" id="IPR038717">
    <property type="entry name" value="Tc1-like_DDE_dom"/>
</dbReference>
<evidence type="ECO:0000259" key="1">
    <source>
        <dbReference type="Pfam" id="PF13358"/>
    </source>
</evidence>
<proteinExistence type="predicted"/>
<comment type="caution">
    <text evidence="2">The sequence shown here is derived from an EMBL/GenBank/DDBJ whole genome shotgun (WGS) entry which is preliminary data.</text>
</comment>
<sequence>MKNVNQMLKLRCTLTAQYPFDAQKRKTGMLPECYLLWGDVCGYVWGNKNKRIELPMTNQRERQTYFGALNYQTKEFFVREDEAGNSKNTVLFVKYLQNLNNGARILIFWDGASYHKYAEMRNDLGQVNQDAREI</sequence>